<keyword evidence="1" id="KW-1133">Transmembrane helix</keyword>
<protein>
    <submittedName>
        <fullName evidence="2">Uncharacterized protein</fullName>
    </submittedName>
</protein>
<comment type="caution">
    <text evidence="2">The sequence shown here is derived from an EMBL/GenBank/DDBJ whole genome shotgun (WGS) entry which is preliminary data.</text>
</comment>
<accession>A0ABQ4IX32</accession>
<name>A0ABQ4IX32_9ACTN</name>
<gene>
    <name evidence="2" type="ORF">Vlu01_31080</name>
</gene>
<dbReference type="EMBL" id="BOPB01000014">
    <property type="protein sequence ID" value="GIJ22484.1"/>
    <property type="molecule type" value="Genomic_DNA"/>
</dbReference>
<evidence type="ECO:0000256" key="1">
    <source>
        <dbReference type="SAM" id="Phobius"/>
    </source>
</evidence>
<sequence>MVSAALRRPVEPAADPSPRRLALRIAGHASVTVASAALVLALAGLSGGRIATLAAVLVVVLHLLPMAVARLVFRRRRRRSAEPSA</sequence>
<dbReference type="Proteomes" id="UP000643165">
    <property type="component" value="Unassembled WGS sequence"/>
</dbReference>
<dbReference type="RefSeq" id="WP_203999623.1">
    <property type="nucleotide sequence ID" value="NZ_BOPB01000014.1"/>
</dbReference>
<feature type="transmembrane region" description="Helical" evidence="1">
    <location>
        <begin position="50"/>
        <end position="73"/>
    </location>
</feature>
<reference evidence="2 3" key="1">
    <citation type="submission" date="2021-01" db="EMBL/GenBank/DDBJ databases">
        <title>Whole genome shotgun sequence of Verrucosispora lutea NBRC 106530.</title>
        <authorList>
            <person name="Komaki H."/>
            <person name="Tamura T."/>
        </authorList>
    </citation>
    <scope>NUCLEOTIDE SEQUENCE [LARGE SCALE GENOMIC DNA]</scope>
    <source>
        <strain evidence="2 3">NBRC 106530</strain>
    </source>
</reference>
<evidence type="ECO:0000313" key="3">
    <source>
        <dbReference type="Proteomes" id="UP000643165"/>
    </source>
</evidence>
<proteinExistence type="predicted"/>
<organism evidence="2 3">
    <name type="scientific">Micromonospora lutea</name>
    <dbReference type="NCBI Taxonomy" id="419825"/>
    <lineage>
        <taxon>Bacteria</taxon>
        <taxon>Bacillati</taxon>
        <taxon>Actinomycetota</taxon>
        <taxon>Actinomycetes</taxon>
        <taxon>Micromonosporales</taxon>
        <taxon>Micromonosporaceae</taxon>
        <taxon>Micromonospora</taxon>
    </lineage>
</organism>
<evidence type="ECO:0000313" key="2">
    <source>
        <dbReference type="EMBL" id="GIJ22484.1"/>
    </source>
</evidence>
<keyword evidence="3" id="KW-1185">Reference proteome</keyword>
<feature type="transmembrane region" description="Helical" evidence="1">
    <location>
        <begin position="21"/>
        <end position="44"/>
    </location>
</feature>
<keyword evidence="1" id="KW-0812">Transmembrane</keyword>
<keyword evidence="1" id="KW-0472">Membrane</keyword>